<evidence type="ECO:0000256" key="1">
    <source>
        <dbReference type="ARBA" id="ARBA00004202"/>
    </source>
</evidence>
<keyword evidence="5" id="KW-0677">Repeat</keyword>
<dbReference type="RefSeq" id="WP_141190454.1">
    <property type="nucleotide sequence ID" value="NZ_JBHUMR010000014.1"/>
</dbReference>
<keyword evidence="6" id="KW-0547">Nucleotide-binding</keyword>
<evidence type="ECO:0000313" key="13">
    <source>
        <dbReference type="Proteomes" id="UP001597458"/>
    </source>
</evidence>
<evidence type="ECO:0000313" key="12">
    <source>
        <dbReference type="EMBL" id="MFD2617982.1"/>
    </source>
</evidence>
<accession>A0ABW5PTM2</accession>
<dbReference type="GO" id="GO:0005524">
    <property type="term" value="F:ATP binding"/>
    <property type="evidence" value="ECO:0007669"/>
    <property type="project" value="UniProtKB-KW"/>
</dbReference>
<evidence type="ECO:0000256" key="7">
    <source>
        <dbReference type="ARBA" id="ARBA00022840"/>
    </source>
</evidence>
<comment type="similarity">
    <text evidence="2">Belongs to the ABC transporter superfamily.</text>
</comment>
<dbReference type="PANTHER" id="PTHR43553:SF23">
    <property type="entry name" value="ABC TRANSPORTER ATP-BINDING COMPONENT"/>
    <property type="match status" value="1"/>
</dbReference>
<evidence type="ECO:0000259" key="11">
    <source>
        <dbReference type="PROSITE" id="PS50893"/>
    </source>
</evidence>
<reference evidence="13" key="1">
    <citation type="journal article" date="2019" name="Int. J. Syst. Evol. Microbiol.">
        <title>The Global Catalogue of Microorganisms (GCM) 10K type strain sequencing project: providing services to taxonomists for standard genome sequencing and annotation.</title>
        <authorList>
            <consortium name="The Broad Institute Genomics Platform"/>
            <consortium name="The Broad Institute Genome Sequencing Center for Infectious Disease"/>
            <person name="Wu L."/>
            <person name="Ma J."/>
        </authorList>
    </citation>
    <scope>NUCLEOTIDE SEQUENCE [LARGE SCALE GENOMIC DNA]</scope>
    <source>
        <strain evidence="13">TISTR 2241</strain>
    </source>
</reference>
<dbReference type="Proteomes" id="UP001597458">
    <property type="component" value="Unassembled WGS sequence"/>
</dbReference>
<evidence type="ECO:0000256" key="10">
    <source>
        <dbReference type="ARBA" id="ARBA00025157"/>
    </source>
</evidence>
<dbReference type="PANTHER" id="PTHR43553">
    <property type="entry name" value="HEAVY METAL TRANSPORTER"/>
    <property type="match status" value="1"/>
</dbReference>
<feature type="domain" description="ABC transporter" evidence="11">
    <location>
        <begin position="301"/>
        <end position="529"/>
    </location>
</feature>
<name>A0ABW5PTM2_9BACI</name>
<evidence type="ECO:0000256" key="9">
    <source>
        <dbReference type="ARBA" id="ARBA00023136"/>
    </source>
</evidence>
<dbReference type="InterPro" id="IPR015856">
    <property type="entry name" value="ABC_transpr_CbiO/EcfA_su"/>
</dbReference>
<dbReference type="InterPro" id="IPR027417">
    <property type="entry name" value="P-loop_NTPase"/>
</dbReference>
<comment type="function">
    <text evidence="10">Probably part of an ABC transporter complex. Responsible for energy coupling to the transport system.</text>
</comment>
<dbReference type="NCBIfam" id="NF010167">
    <property type="entry name" value="PRK13648.1"/>
    <property type="match status" value="2"/>
</dbReference>
<dbReference type="CDD" id="cd03225">
    <property type="entry name" value="ABC_cobalt_CbiO_domain1"/>
    <property type="match status" value="2"/>
</dbReference>
<organism evidence="12 13">
    <name type="scientific">Terrilactibacillus laevilacticus</name>
    <dbReference type="NCBI Taxonomy" id="1380157"/>
    <lineage>
        <taxon>Bacteria</taxon>
        <taxon>Bacillati</taxon>
        <taxon>Bacillota</taxon>
        <taxon>Bacilli</taxon>
        <taxon>Bacillales</taxon>
        <taxon>Bacillaceae</taxon>
        <taxon>Terrilactibacillus</taxon>
    </lineage>
</organism>
<sequence>MVLLQVENLTFNYPNEDESILKDLSFTVNSGEFVLLTGPTGCGKSTLLRHLKPVIQPIGDKTGSIYVDNKSIDMYPKREMAQAVGFVFQDPDNQIVMDHVEQELVFGLENIGLKRSEIKKRLAELVHYFGIEAWMDYPIDELTGGQKQLLNIASVLLLNPKIILLDEPTSQLDPISTKDFFDLLYHLNQELGITIILVEHRLEHVYDLCDRMIFMNHGQIVYNDTPREVLYHLWQSKDENIKDMKEWLPNIAELYLTFDPQPERDLIPLNVNEGRTWLRSLHIHEMEVRKDQEVMINDAILQAKNISFKYHRKGKQIIEHLDLAIYQEDFLAIVGGNGSGKSTLLKILSGILKPQEGNVYYKHQNLKKIDRRVLGYCPQNPKFYFIQDTLKKEMNDLVQRYEIPSAKEKINEWLHHFSLHNVQDRHIYDLSGGELQKAVLACILLTDPDIILIDEPTKGLDPFVKDLFAECLLEINKKGKSIVLVTHDIEFASKHAKRSGMMFRGGMSEVEEAKDFFKHNHFYTTAINRMTRQRGIPHVLNLEEAKMKWHVQKPY</sequence>
<dbReference type="EMBL" id="JBHUMR010000014">
    <property type="protein sequence ID" value="MFD2617982.1"/>
    <property type="molecule type" value="Genomic_DNA"/>
</dbReference>
<dbReference type="SMART" id="SM00382">
    <property type="entry name" value="AAA"/>
    <property type="match status" value="2"/>
</dbReference>
<evidence type="ECO:0000256" key="2">
    <source>
        <dbReference type="ARBA" id="ARBA00005417"/>
    </source>
</evidence>
<evidence type="ECO:0000256" key="8">
    <source>
        <dbReference type="ARBA" id="ARBA00022967"/>
    </source>
</evidence>
<keyword evidence="9" id="KW-0472">Membrane</keyword>
<evidence type="ECO:0000256" key="4">
    <source>
        <dbReference type="ARBA" id="ARBA00022475"/>
    </source>
</evidence>
<comment type="caution">
    <text evidence="12">The sequence shown here is derived from an EMBL/GenBank/DDBJ whole genome shotgun (WGS) entry which is preliminary data.</text>
</comment>
<dbReference type="Gene3D" id="3.40.50.300">
    <property type="entry name" value="P-loop containing nucleotide triphosphate hydrolases"/>
    <property type="match status" value="2"/>
</dbReference>
<keyword evidence="4" id="KW-1003">Cell membrane</keyword>
<dbReference type="Pfam" id="PF00005">
    <property type="entry name" value="ABC_tran"/>
    <property type="match status" value="2"/>
</dbReference>
<dbReference type="InterPro" id="IPR003439">
    <property type="entry name" value="ABC_transporter-like_ATP-bd"/>
</dbReference>
<evidence type="ECO:0000256" key="6">
    <source>
        <dbReference type="ARBA" id="ARBA00022741"/>
    </source>
</evidence>
<feature type="domain" description="ABC transporter" evidence="11">
    <location>
        <begin position="4"/>
        <end position="242"/>
    </location>
</feature>
<protein>
    <submittedName>
        <fullName evidence="12">ABC transporter ATP-binding protein</fullName>
    </submittedName>
</protein>
<keyword evidence="8" id="KW-1278">Translocase</keyword>
<comment type="subcellular location">
    <subcellularLocation>
        <location evidence="1">Cell membrane</location>
        <topology evidence="1">Peripheral membrane protein</topology>
    </subcellularLocation>
</comment>
<dbReference type="PROSITE" id="PS00211">
    <property type="entry name" value="ABC_TRANSPORTER_1"/>
    <property type="match status" value="1"/>
</dbReference>
<dbReference type="SUPFAM" id="SSF52540">
    <property type="entry name" value="P-loop containing nucleoside triphosphate hydrolases"/>
    <property type="match status" value="2"/>
</dbReference>
<dbReference type="InterPro" id="IPR003593">
    <property type="entry name" value="AAA+_ATPase"/>
</dbReference>
<gene>
    <name evidence="12" type="ORF">ACFSTF_11755</name>
</gene>
<keyword evidence="7 12" id="KW-0067">ATP-binding</keyword>
<dbReference type="PROSITE" id="PS50893">
    <property type="entry name" value="ABC_TRANSPORTER_2"/>
    <property type="match status" value="2"/>
</dbReference>
<dbReference type="InterPro" id="IPR050095">
    <property type="entry name" value="ECF_ABC_transporter_ATP-bd"/>
</dbReference>
<dbReference type="InterPro" id="IPR017871">
    <property type="entry name" value="ABC_transporter-like_CS"/>
</dbReference>
<proteinExistence type="inferred from homology"/>
<evidence type="ECO:0000256" key="3">
    <source>
        <dbReference type="ARBA" id="ARBA00022448"/>
    </source>
</evidence>
<keyword evidence="3" id="KW-0813">Transport</keyword>
<evidence type="ECO:0000256" key="5">
    <source>
        <dbReference type="ARBA" id="ARBA00022737"/>
    </source>
</evidence>
<keyword evidence="13" id="KW-1185">Reference proteome</keyword>